<dbReference type="Gene3D" id="1.25.40.10">
    <property type="entry name" value="Tetratricopeptide repeat domain"/>
    <property type="match status" value="1"/>
</dbReference>
<keyword evidence="3" id="KW-0328">Glycosyltransferase</keyword>
<dbReference type="InterPro" id="IPR019734">
    <property type="entry name" value="TPR_rpt"/>
</dbReference>
<dbReference type="RefSeq" id="WP_377351112.1">
    <property type="nucleotide sequence ID" value="NZ_JBHLTP010000013.1"/>
</dbReference>
<keyword evidence="3" id="KW-0645">Protease</keyword>
<dbReference type="SUPFAM" id="SSF53448">
    <property type="entry name" value="Nucleotide-diphospho-sugar transferases"/>
    <property type="match status" value="1"/>
</dbReference>
<dbReference type="InterPro" id="IPR001173">
    <property type="entry name" value="Glyco_trans_2-like"/>
</dbReference>
<dbReference type="EMBL" id="JBHLTP010000013">
    <property type="protein sequence ID" value="MFC0525416.1"/>
    <property type="molecule type" value="Genomic_DNA"/>
</dbReference>
<organism evidence="3 4">
    <name type="scientific">Pontibacillus salicampi</name>
    <dbReference type="NCBI Taxonomy" id="1449801"/>
    <lineage>
        <taxon>Bacteria</taxon>
        <taxon>Bacillati</taxon>
        <taxon>Bacillota</taxon>
        <taxon>Bacilli</taxon>
        <taxon>Bacillales</taxon>
        <taxon>Bacillaceae</taxon>
        <taxon>Pontibacillus</taxon>
    </lineage>
</organism>
<accession>A0ABV6LSL6</accession>
<comment type="caution">
    <text evidence="3">The sequence shown here is derived from an EMBL/GenBank/DDBJ whole genome shotgun (WGS) entry which is preliminary data.</text>
</comment>
<dbReference type="EC" id="2.4.-.-" evidence="3"/>
<feature type="domain" description="Glycosyltransferase 2-like" evidence="2">
    <location>
        <begin position="5"/>
        <end position="121"/>
    </location>
</feature>
<dbReference type="GO" id="GO:0016757">
    <property type="term" value="F:glycosyltransferase activity"/>
    <property type="evidence" value="ECO:0007669"/>
    <property type="project" value="UniProtKB-KW"/>
</dbReference>
<evidence type="ECO:0000256" key="1">
    <source>
        <dbReference type="PROSITE-ProRule" id="PRU00339"/>
    </source>
</evidence>
<dbReference type="SUPFAM" id="SSF48452">
    <property type="entry name" value="TPR-like"/>
    <property type="match status" value="1"/>
</dbReference>
<dbReference type="Proteomes" id="UP001589836">
    <property type="component" value="Unassembled WGS sequence"/>
</dbReference>
<sequence length="630" mass="73094">MGTISLCMIVKDEEQFLETCLENAKNQVDEIIIVDTGSSDSTIQIASRYTDNIYTFTWNNDFAEARNFSIRKATSEHILILDADEYINDEITIKDYVDDVNDVYSVGIVNFGSNGATFSHEAHRLFRNNIGLTYYGKLHEDIMVSENHRLGFLPSAIYHVGYRDDVITKKDKRNRNSTILQEEVKENRSGFNLYNLGKEYRLTGEYEKAIEVYKEAYSKSKEKVFLNDLLFNLIDVLRLQNRLKDALQLCNDAIELFPNYTDLFFLRGFIYFDYGCYPKAIEAYRHCLNLGEVERGVTRTGVGSFLAHYQIANSYYEMNEKGKALESLCDSINNNKYYMPALLKYSQLHLQLKLPNSTLISFFKQLFNFNERKDYETVVSSLYNSRHPLLYHFLNLNILPSNLIAVGRMLHGEYNSARELILLSSNKIFSENSAECLLLSFVLQDKDLLNKAIEISEVNEEKSLLYDLILNNNELMHSSCKKWSLSEETIDLLISVLKMLLIIDNKHVNVYLQSILNVNDMLNLKISDLLREFSLYNESTYILSSSDSTNYEITLKHIGLNYFHEHSYEEALNYLSCLEHTTSSFVVLHILYELYLNNQDEEGAFRIITRMRTLFPEELLSDLSPLNNVY</sequence>
<dbReference type="Pfam" id="PF13181">
    <property type="entry name" value="TPR_8"/>
    <property type="match status" value="1"/>
</dbReference>
<dbReference type="PANTHER" id="PTHR43630:SF2">
    <property type="entry name" value="GLYCOSYLTRANSFERASE"/>
    <property type="match status" value="1"/>
</dbReference>
<dbReference type="Gene3D" id="3.90.550.10">
    <property type="entry name" value="Spore Coat Polysaccharide Biosynthesis Protein SpsA, Chain A"/>
    <property type="match status" value="1"/>
</dbReference>
<dbReference type="SMART" id="SM00028">
    <property type="entry name" value="TPR"/>
    <property type="match status" value="4"/>
</dbReference>
<dbReference type="InterPro" id="IPR011990">
    <property type="entry name" value="TPR-like_helical_dom_sf"/>
</dbReference>
<dbReference type="Pfam" id="PF00535">
    <property type="entry name" value="Glycos_transf_2"/>
    <property type="match status" value="1"/>
</dbReference>
<dbReference type="PROSITE" id="PS50005">
    <property type="entry name" value="TPR"/>
    <property type="match status" value="2"/>
</dbReference>
<name>A0ABV6LSL6_9BACI</name>
<feature type="repeat" description="TPR" evidence="1">
    <location>
        <begin position="261"/>
        <end position="294"/>
    </location>
</feature>
<keyword evidence="4" id="KW-1185">Reference proteome</keyword>
<evidence type="ECO:0000313" key="3">
    <source>
        <dbReference type="EMBL" id="MFC0525416.1"/>
    </source>
</evidence>
<keyword evidence="3" id="KW-0808">Transferase</keyword>
<protein>
    <submittedName>
        <fullName evidence="3">Glycosyltransferase</fullName>
        <ecNumber evidence="3">2.4.-.-</ecNumber>
    </submittedName>
</protein>
<evidence type="ECO:0000259" key="2">
    <source>
        <dbReference type="Pfam" id="PF00535"/>
    </source>
</evidence>
<dbReference type="PANTHER" id="PTHR43630">
    <property type="entry name" value="POLY-BETA-1,6-N-ACETYL-D-GLUCOSAMINE SYNTHASE"/>
    <property type="match status" value="1"/>
</dbReference>
<gene>
    <name evidence="3" type="ORF">ACFFGV_17670</name>
</gene>
<dbReference type="CDD" id="cd02511">
    <property type="entry name" value="Beta4Glucosyltransferase"/>
    <property type="match status" value="1"/>
</dbReference>
<proteinExistence type="predicted"/>
<feature type="repeat" description="TPR" evidence="1">
    <location>
        <begin position="190"/>
        <end position="223"/>
    </location>
</feature>
<keyword evidence="3" id="KW-0482">Metalloprotease</keyword>
<keyword evidence="3" id="KW-0378">Hydrolase</keyword>
<evidence type="ECO:0000313" key="4">
    <source>
        <dbReference type="Proteomes" id="UP001589836"/>
    </source>
</evidence>
<dbReference type="InterPro" id="IPR029044">
    <property type="entry name" value="Nucleotide-diphossugar_trans"/>
</dbReference>
<reference evidence="3 4" key="1">
    <citation type="submission" date="2024-09" db="EMBL/GenBank/DDBJ databases">
        <authorList>
            <person name="Sun Q."/>
            <person name="Mori K."/>
        </authorList>
    </citation>
    <scope>NUCLEOTIDE SEQUENCE [LARGE SCALE GENOMIC DNA]</scope>
    <source>
        <strain evidence="3 4">NCAIM B.02529</strain>
    </source>
</reference>
<dbReference type="GO" id="GO:0008237">
    <property type="term" value="F:metallopeptidase activity"/>
    <property type="evidence" value="ECO:0007669"/>
    <property type="project" value="UniProtKB-KW"/>
</dbReference>
<keyword evidence="1" id="KW-0802">TPR repeat</keyword>